<dbReference type="PROSITE" id="PS50887">
    <property type="entry name" value="GGDEF"/>
    <property type="match status" value="1"/>
</dbReference>
<dbReference type="InterPro" id="IPR052155">
    <property type="entry name" value="Biofilm_reg_signaling"/>
</dbReference>
<gene>
    <name evidence="1" type="ORF">A4W93_02325</name>
</gene>
<dbReference type="InterPro" id="IPR029016">
    <property type="entry name" value="GAF-like_dom_sf"/>
</dbReference>
<dbReference type="Gene3D" id="3.30.450.20">
    <property type="entry name" value="PAS domain"/>
    <property type="match status" value="1"/>
</dbReference>
<reference evidence="1 2" key="1">
    <citation type="submission" date="2016-04" db="EMBL/GenBank/DDBJ databases">
        <title>Complete genome sequence of natural rubber-degrading, novel Gram-negative bacterium, Rhizobacter gummiphilus strain NS21.</title>
        <authorList>
            <person name="Tabata M."/>
            <person name="Kasai D."/>
            <person name="Fukuda M."/>
        </authorList>
    </citation>
    <scope>NUCLEOTIDE SEQUENCE [LARGE SCALE GENOMIC DNA]</scope>
    <source>
        <strain evidence="1 2">NS21</strain>
    </source>
</reference>
<dbReference type="InterPro" id="IPR000014">
    <property type="entry name" value="PAS"/>
</dbReference>
<dbReference type="InterPro" id="IPR035965">
    <property type="entry name" value="PAS-like_dom_sf"/>
</dbReference>
<dbReference type="Pfam" id="PF13188">
    <property type="entry name" value="PAS_8"/>
    <property type="match status" value="1"/>
</dbReference>
<keyword evidence="2" id="KW-1185">Reference proteome</keyword>
<dbReference type="SMART" id="SM00267">
    <property type="entry name" value="GGDEF"/>
    <property type="match status" value="1"/>
</dbReference>
<protein>
    <submittedName>
        <fullName evidence="1">Uncharacterized protein</fullName>
    </submittedName>
</protein>
<dbReference type="InterPro" id="IPR029787">
    <property type="entry name" value="Nucleotide_cyclase"/>
</dbReference>
<dbReference type="Pfam" id="PF00990">
    <property type="entry name" value="GGDEF"/>
    <property type="match status" value="1"/>
</dbReference>
<dbReference type="Pfam" id="PF13185">
    <property type="entry name" value="GAF_2"/>
    <property type="match status" value="1"/>
</dbReference>
<dbReference type="SUPFAM" id="SSF141868">
    <property type="entry name" value="EAL domain-like"/>
    <property type="match status" value="1"/>
</dbReference>
<organism evidence="1 2">
    <name type="scientific">Piscinibacter gummiphilus</name>
    <dbReference type="NCBI Taxonomy" id="946333"/>
    <lineage>
        <taxon>Bacteria</taxon>
        <taxon>Pseudomonadati</taxon>
        <taxon>Pseudomonadota</taxon>
        <taxon>Betaproteobacteria</taxon>
        <taxon>Burkholderiales</taxon>
        <taxon>Sphaerotilaceae</taxon>
        <taxon>Piscinibacter</taxon>
    </lineage>
</organism>
<dbReference type="PROSITE" id="PS50883">
    <property type="entry name" value="EAL"/>
    <property type="match status" value="1"/>
</dbReference>
<dbReference type="SUPFAM" id="SSF55073">
    <property type="entry name" value="Nucleotide cyclase"/>
    <property type="match status" value="1"/>
</dbReference>
<dbReference type="CDD" id="cd01949">
    <property type="entry name" value="GGDEF"/>
    <property type="match status" value="1"/>
</dbReference>
<dbReference type="PANTHER" id="PTHR44757:SF2">
    <property type="entry name" value="BIOFILM ARCHITECTURE MAINTENANCE PROTEIN MBAA"/>
    <property type="match status" value="1"/>
</dbReference>
<dbReference type="CDD" id="cd01948">
    <property type="entry name" value="EAL"/>
    <property type="match status" value="1"/>
</dbReference>
<evidence type="ECO:0000313" key="1">
    <source>
        <dbReference type="EMBL" id="ARN18851.1"/>
    </source>
</evidence>
<dbReference type="Gene3D" id="3.20.20.450">
    <property type="entry name" value="EAL domain"/>
    <property type="match status" value="1"/>
</dbReference>
<evidence type="ECO:0000313" key="2">
    <source>
        <dbReference type="Proteomes" id="UP000193427"/>
    </source>
</evidence>
<proteinExistence type="predicted"/>
<dbReference type="PANTHER" id="PTHR44757">
    <property type="entry name" value="DIGUANYLATE CYCLASE DGCP"/>
    <property type="match status" value="1"/>
</dbReference>
<dbReference type="NCBIfam" id="TIGR00229">
    <property type="entry name" value="sensory_box"/>
    <property type="match status" value="1"/>
</dbReference>
<dbReference type="FunFam" id="3.20.20.450:FF:000001">
    <property type="entry name" value="Cyclic di-GMP phosphodiesterase yahA"/>
    <property type="match status" value="1"/>
</dbReference>
<dbReference type="Pfam" id="PF00563">
    <property type="entry name" value="EAL"/>
    <property type="match status" value="1"/>
</dbReference>
<dbReference type="SUPFAM" id="SSF55781">
    <property type="entry name" value="GAF domain-like"/>
    <property type="match status" value="1"/>
</dbReference>
<dbReference type="NCBIfam" id="TIGR00254">
    <property type="entry name" value="GGDEF"/>
    <property type="match status" value="1"/>
</dbReference>
<dbReference type="EMBL" id="CP015118">
    <property type="protein sequence ID" value="ARN18851.1"/>
    <property type="molecule type" value="Genomic_DNA"/>
</dbReference>
<dbReference type="SMART" id="SM00065">
    <property type="entry name" value="GAF"/>
    <property type="match status" value="1"/>
</dbReference>
<name>A0A1W6L3I0_9BURK</name>
<dbReference type="AlphaFoldDB" id="A0A1W6L3I0"/>
<dbReference type="Gene3D" id="3.30.450.40">
    <property type="match status" value="1"/>
</dbReference>
<dbReference type="InterPro" id="IPR003018">
    <property type="entry name" value="GAF"/>
</dbReference>
<dbReference type="InterPro" id="IPR001633">
    <property type="entry name" value="EAL_dom"/>
</dbReference>
<dbReference type="Proteomes" id="UP000193427">
    <property type="component" value="Chromosome"/>
</dbReference>
<dbReference type="SMART" id="SM00091">
    <property type="entry name" value="PAS"/>
    <property type="match status" value="2"/>
</dbReference>
<dbReference type="InterPro" id="IPR000160">
    <property type="entry name" value="GGDEF_dom"/>
</dbReference>
<accession>A0A1W6L3I0</accession>
<dbReference type="KEGG" id="rgu:A4W93_02325"/>
<dbReference type="SUPFAM" id="SSF55785">
    <property type="entry name" value="PYP-like sensor domain (PAS domain)"/>
    <property type="match status" value="1"/>
</dbReference>
<dbReference type="InterPro" id="IPR043128">
    <property type="entry name" value="Rev_trsase/Diguanyl_cyclase"/>
</dbReference>
<sequence length="865" mass="93858">MGNAVAAKAGPSRENPAVTRTAVPLPAAQDVTLAQAMLDALPGRVCLVDAQGVIRQTNRPWRDHAAAGWGVDGDHVFASSSVHGLPPAVRAVIEGRQPAASANLHAMPGQLLVRATRFRHGTLDGTLLTLDDVSAAERGDEALARFRHAMETTSDAIYLVDRATLSFIDFNEAACRMRRCTRAELMAMGPMGALEISRPALEAVYDGVIAEGDAVAPVEWAGTVNGRRVYVEIRRRALHTADGWVIVTISRDVSARKRAEKGVRRAARQQGLIAGFGHLALSQTDLETLLERAATVAAEGLNIEYAEVSQRAPTGDGLLLVACAGFDEAHIGHPMAGDGRDTQSARVLRTNAAVTVRRHAEELPGACALLDRHGVQSGLGVPIPGPKGPRGVLGVYSPREWRFNDEQVNFLQSVANTLATAIDRVEAEGRLQQLSQFDTLTGLPNRTLVLDRLSQALAHALRHDWRVDVMILNLDRFKIVNDTLGHAMGDDLLAQAAQRLKGCVRASDTVGRLGGDEFAIVLPKPDDAATVAKRVMAAMAQPFHLGGQDVYVSASIGIGVYPEDGPDAHTLLKNADTAMNQAKQRGRNTFLFYLPQMNDQAVQRLRLEAQLRNALERGEFLLHYQPKVNVATGEISGFEALLRWLHPERGMVPPLEFISILEDTGLIVPVGEWVLRTVCRQLAAWKAQGLVPRPVAINLSARQFQERGLDEVVRAIVAEEGGDPALLEFELTESMLMADADAATRTLAALKAYGVRLSVDDFGTGYSSLSYLKRFPLDALKIDRSFMRDVTTDSNDASIALAIIRLAHSLRLDVVAEGVETADQLQFLRSHDCDQMQGFFFSRPLPVADCTRALREGRRLAGQPG</sequence>
<dbReference type="InterPro" id="IPR035919">
    <property type="entry name" value="EAL_sf"/>
</dbReference>
<dbReference type="SMART" id="SM00052">
    <property type="entry name" value="EAL"/>
    <property type="match status" value="1"/>
</dbReference>
<dbReference type="Gene3D" id="3.30.70.270">
    <property type="match status" value="1"/>
</dbReference>
<dbReference type="STRING" id="946333.A4W93_02325"/>